<evidence type="ECO:0000256" key="1">
    <source>
        <dbReference type="ARBA" id="ARBA00004141"/>
    </source>
</evidence>
<feature type="transmembrane region" description="Helical" evidence="10">
    <location>
        <begin position="192"/>
        <end position="213"/>
    </location>
</feature>
<keyword evidence="3" id="KW-0813">Transport</keyword>
<evidence type="ECO:0000256" key="10">
    <source>
        <dbReference type="SAM" id="Phobius"/>
    </source>
</evidence>
<organism evidence="11 12">
    <name type="scientific">Cinchona calisaya</name>
    <dbReference type="NCBI Taxonomy" id="153742"/>
    <lineage>
        <taxon>Eukaryota</taxon>
        <taxon>Viridiplantae</taxon>
        <taxon>Streptophyta</taxon>
        <taxon>Embryophyta</taxon>
        <taxon>Tracheophyta</taxon>
        <taxon>Spermatophyta</taxon>
        <taxon>Magnoliopsida</taxon>
        <taxon>eudicotyledons</taxon>
        <taxon>Gunneridae</taxon>
        <taxon>Pentapetalae</taxon>
        <taxon>asterids</taxon>
        <taxon>lamiids</taxon>
        <taxon>Gentianales</taxon>
        <taxon>Rubiaceae</taxon>
        <taxon>Cinchonoideae</taxon>
        <taxon>Cinchoneae</taxon>
        <taxon>Cinchona</taxon>
    </lineage>
</organism>
<dbReference type="GO" id="GO:0034220">
    <property type="term" value="P:monoatomic ion transmembrane transport"/>
    <property type="evidence" value="ECO:0007669"/>
    <property type="project" value="UniProtKB-KW"/>
</dbReference>
<proteinExistence type="inferred from homology"/>
<evidence type="ECO:0000256" key="3">
    <source>
        <dbReference type="ARBA" id="ARBA00022448"/>
    </source>
</evidence>
<dbReference type="Pfam" id="PF11744">
    <property type="entry name" value="ALMT"/>
    <property type="match status" value="1"/>
</dbReference>
<dbReference type="GO" id="GO:0016020">
    <property type="term" value="C:membrane"/>
    <property type="evidence" value="ECO:0007669"/>
    <property type="project" value="UniProtKB-SubCell"/>
</dbReference>
<accession>A0ABD3AHP4</accession>
<keyword evidence="6" id="KW-0406">Ion transport</keyword>
<sequence length="460" mass="50866">MERASENQENVGCFSRGFGWLKALWEKLVSKIVAVARNVKSLAKEDPRRIIHSLKVGLAIALVSLIYYFDPLYEGFGVSAMWAVITVVVVLEFSVGATLGRGINRGIATLVGGALGVAAHRLASCFGNEIVEPIILAMSIFLFAAAVTFVRFFPKLKTRYDYGLLIFILTFCLVSVSGYRDDEVLDIALTRLSTVMIGASASLAVCILLFPVWAGEDLHNLIADNIENLGNFLEGFGDEYFKTLEDGNVKDNKALLEGYKNVVNSKSIEDSLVNFAKWEPRHGRFRYRHPWGQYQKIGGLIRECTYRLDSLNSYLKSEMQTPHEIREKFQEFCKIMSSESSNALRNFALTIRTMKNSSAANSHIVIAKTAADNLKILLKTNPWQQTDLLEIIPVATVASLLIEVVSCTAKIAESVQELASLANFKSASDDDASKSDAKNTERVMRSPSIEGSHGLVISVE</sequence>
<protein>
    <recommendedName>
        <fullName evidence="13">Aluminum-activated malate transporter</fullName>
    </recommendedName>
</protein>
<keyword evidence="8" id="KW-0407">Ion channel</keyword>
<dbReference type="PANTHER" id="PTHR31086">
    <property type="entry name" value="ALUMINUM-ACTIVATED MALATE TRANSPORTER 10"/>
    <property type="match status" value="1"/>
</dbReference>
<comment type="caution">
    <text evidence="11">The sequence shown here is derived from an EMBL/GenBank/DDBJ whole genome shotgun (WGS) entry which is preliminary data.</text>
</comment>
<feature type="transmembrane region" description="Helical" evidence="10">
    <location>
        <begin position="75"/>
        <end position="95"/>
    </location>
</feature>
<evidence type="ECO:0000256" key="8">
    <source>
        <dbReference type="ARBA" id="ARBA00023303"/>
    </source>
</evidence>
<feature type="region of interest" description="Disordered" evidence="9">
    <location>
        <begin position="427"/>
        <end position="460"/>
    </location>
</feature>
<feature type="transmembrane region" description="Helical" evidence="10">
    <location>
        <begin position="162"/>
        <end position="180"/>
    </location>
</feature>
<dbReference type="Proteomes" id="UP001630127">
    <property type="component" value="Unassembled WGS sequence"/>
</dbReference>
<feature type="compositionally biased region" description="Basic and acidic residues" evidence="9">
    <location>
        <begin position="427"/>
        <end position="444"/>
    </location>
</feature>
<evidence type="ECO:0000256" key="5">
    <source>
        <dbReference type="ARBA" id="ARBA00022989"/>
    </source>
</evidence>
<comment type="similarity">
    <text evidence="2">Belongs to the aromatic acid exporter (TC 2.A.85) family.</text>
</comment>
<gene>
    <name evidence="11" type="ORF">ACH5RR_009642</name>
</gene>
<evidence type="ECO:0000256" key="4">
    <source>
        <dbReference type="ARBA" id="ARBA00022692"/>
    </source>
</evidence>
<evidence type="ECO:0000313" key="12">
    <source>
        <dbReference type="Proteomes" id="UP001630127"/>
    </source>
</evidence>
<name>A0ABD3AHP4_9GENT</name>
<evidence type="ECO:0008006" key="13">
    <source>
        <dbReference type="Google" id="ProtNLM"/>
    </source>
</evidence>
<comment type="subcellular location">
    <subcellularLocation>
        <location evidence="1">Membrane</location>
        <topology evidence="1">Multi-pass membrane protein</topology>
    </subcellularLocation>
</comment>
<dbReference type="AlphaFoldDB" id="A0ABD3AHP4"/>
<evidence type="ECO:0000256" key="6">
    <source>
        <dbReference type="ARBA" id="ARBA00023065"/>
    </source>
</evidence>
<keyword evidence="5 10" id="KW-1133">Transmembrane helix</keyword>
<evidence type="ECO:0000256" key="2">
    <source>
        <dbReference type="ARBA" id="ARBA00007079"/>
    </source>
</evidence>
<feature type="transmembrane region" description="Helical" evidence="10">
    <location>
        <begin position="50"/>
        <end position="69"/>
    </location>
</feature>
<keyword evidence="12" id="KW-1185">Reference proteome</keyword>
<evidence type="ECO:0000256" key="7">
    <source>
        <dbReference type="ARBA" id="ARBA00023136"/>
    </source>
</evidence>
<dbReference type="EMBL" id="JBJUIK010000004">
    <property type="protein sequence ID" value="KAL3530320.1"/>
    <property type="molecule type" value="Genomic_DNA"/>
</dbReference>
<feature type="transmembrane region" description="Helical" evidence="10">
    <location>
        <begin position="130"/>
        <end position="150"/>
    </location>
</feature>
<evidence type="ECO:0000256" key="9">
    <source>
        <dbReference type="SAM" id="MobiDB-lite"/>
    </source>
</evidence>
<keyword evidence="4 10" id="KW-0812">Transmembrane</keyword>
<keyword evidence="7 10" id="KW-0472">Membrane</keyword>
<evidence type="ECO:0000313" key="11">
    <source>
        <dbReference type="EMBL" id="KAL3530320.1"/>
    </source>
</evidence>
<dbReference type="InterPro" id="IPR020966">
    <property type="entry name" value="ALMT"/>
</dbReference>
<reference evidence="11 12" key="1">
    <citation type="submission" date="2024-11" db="EMBL/GenBank/DDBJ databases">
        <title>A near-complete genome assembly of Cinchona calisaya.</title>
        <authorList>
            <person name="Lian D.C."/>
            <person name="Zhao X.W."/>
            <person name="Wei L."/>
        </authorList>
    </citation>
    <scope>NUCLEOTIDE SEQUENCE [LARGE SCALE GENOMIC DNA]</scope>
    <source>
        <tissue evidence="11">Nenye</tissue>
    </source>
</reference>